<reference evidence="4 5" key="1">
    <citation type="submission" date="2016-04" db="EMBL/GenBank/DDBJ databases">
        <title>Complete genome sequence and analysis of deep-sea sediment isolate, Amycolatopsis sp. WP1.</title>
        <authorList>
            <person name="Wang H."/>
            <person name="Chen S."/>
            <person name="Wu Q."/>
        </authorList>
    </citation>
    <scope>NUCLEOTIDE SEQUENCE [LARGE SCALE GENOMIC DNA]</scope>
    <source>
        <strain evidence="4 5">WP1</strain>
    </source>
</reference>
<evidence type="ECO:0000259" key="3">
    <source>
        <dbReference type="Pfam" id="PF01551"/>
    </source>
</evidence>
<protein>
    <submittedName>
        <fullName evidence="4">Peptidase M23</fullName>
    </submittedName>
</protein>
<dbReference type="SUPFAM" id="SSF51261">
    <property type="entry name" value="Duplicated hybrid motif"/>
    <property type="match status" value="1"/>
</dbReference>
<dbReference type="InterPro" id="IPR011055">
    <property type="entry name" value="Dup_hybrid_motif"/>
</dbReference>
<dbReference type="CDD" id="cd12797">
    <property type="entry name" value="M23_peptidase"/>
    <property type="match status" value="1"/>
</dbReference>
<dbReference type="PANTHER" id="PTHR21666">
    <property type="entry name" value="PEPTIDASE-RELATED"/>
    <property type="match status" value="1"/>
</dbReference>
<evidence type="ECO:0000313" key="4">
    <source>
        <dbReference type="EMBL" id="AXB43962.1"/>
    </source>
</evidence>
<dbReference type="KEGG" id="aab:A4R43_16705"/>
<dbReference type="RefSeq" id="WP_113693200.1">
    <property type="nucleotide sequence ID" value="NZ_CP015163.1"/>
</dbReference>
<proteinExistence type="predicted"/>
<sequence>MSVLRRLTAAAATLVLPVLGLVATQGTASAAPNFQVPFKCGVTVTAATFSGHNPANSVDFQKSGITGMPVLASAAGKVTVVGNTGSTSYGRWIEIDHGSGWRTRYAHLSSQEVSVGQQVALGKQIGKAGATGGVTGPHLHYEQRLNGVAQKAVLHGVAVPYYGHTNFTSKNNCGGGGNNPYTPEQVCGAGFDVIDSANLGTSGTAYLLYNADNSNNCVTTLKSVSLGTASPTSAFLEVQGSARVTDSGNFTYYAGPVKKAAAKTCVKWGGSVGTTTYESPFEHCD</sequence>
<dbReference type="InterPro" id="IPR050570">
    <property type="entry name" value="Cell_wall_metabolism_enzyme"/>
</dbReference>
<evidence type="ECO:0000256" key="2">
    <source>
        <dbReference type="SAM" id="SignalP"/>
    </source>
</evidence>
<name>A0A344L7D8_9PSEU</name>
<gene>
    <name evidence="4" type="ORF">A4R43_16705</name>
</gene>
<dbReference type="Proteomes" id="UP000250434">
    <property type="component" value="Chromosome"/>
</dbReference>
<dbReference type="EMBL" id="CP015163">
    <property type="protein sequence ID" value="AXB43962.1"/>
    <property type="molecule type" value="Genomic_DNA"/>
</dbReference>
<accession>A0A344L7D8</accession>
<dbReference type="Gene3D" id="2.70.70.10">
    <property type="entry name" value="Glucose Permease (Domain IIA)"/>
    <property type="match status" value="1"/>
</dbReference>
<dbReference type="PANTHER" id="PTHR21666:SF289">
    <property type="entry name" value="L-ALA--D-GLU ENDOPEPTIDASE"/>
    <property type="match status" value="1"/>
</dbReference>
<keyword evidence="1 2" id="KW-0732">Signal</keyword>
<dbReference type="InterPro" id="IPR016047">
    <property type="entry name" value="M23ase_b-sheet_dom"/>
</dbReference>
<keyword evidence="5" id="KW-1185">Reference proteome</keyword>
<evidence type="ECO:0000256" key="1">
    <source>
        <dbReference type="ARBA" id="ARBA00022729"/>
    </source>
</evidence>
<feature type="signal peptide" evidence="2">
    <location>
        <begin position="1"/>
        <end position="30"/>
    </location>
</feature>
<dbReference type="OrthoDB" id="1099523at2"/>
<evidence type="ECO:0000313" key="5">
    <source>
        <dbReference type="Proteomes" id="UP000250434"/>
    </source>
</evidence>
<dbReference type="GO" id="GO:0004222">
    <property type="term" value="F:metalloendopeptidase activity"/>
    <property type="evidence" value="ECO:0007669"/>
    <property type="project" value="TreeGrafter"/>
</dbReference>
<feature type="chain" id="PRO_5016649733" evidence="2">
    <location>
        <begin position="31"/>
        <end position="285"/>
    </location>
</feature>
<organism evidence="4 5">
    <name type="scientific">Amycolatopsis albispora</name>
    <dbReference type="NCBI Taxonomy" id="1804986"/>
    <lineage>
        <taxon>Bacteria</taxon>
        <taxon>Bacillati</taxon>
        <taxon>Actinomycetota</taxon>
        <taxon>Actinomycetes</taxon>
        <taxon>Pseudonocardiales</taxon>
        <taxon>Pseudonocardiaceae</taxon>
        <taxon>Amycolatopsis</taxon>
    </lineage>
</organism>
<dbReference type="AlphaFoldDB" id="A0A344L7D8"/>
<feature type="domain" description="M23ase beta-sheet core" evidence="3">
    <location>
        <begin position="58"/>
        <end position="150"/>
    </location>
</feature>
<dbReference type="Pfam" id="PF01551">
    <property type="entry name" value="Peptidase_M23"/>
    <property type="match status" value="1"/>
</dbReference>